<evidence type="ECO:0000256" key="2">
    <source>
        <dbReference type="ARBA" id="ARBA00022723"/>
    </source>
</evidence>
<dbReference type="PROSITE" id="PS50157">
    <property type="entry name" value="ZINC_FINGER_C2H2_2"/>
    <property type="match status" value="7"/>
</dbReference>
<dbReference type="InterPro" id="IPR036236">
    <property type="entry name" value="Znf_C2H2_sf"/>
</dbReference>
<protein>
    <recommendedName>
        <fullName evidence="10">C2H2-type domain-containing protein</fullName>
    </recommendedName>
</protein>
<dbReference type="PANTHER" id="PTHR24394:SF48">
    <property type="entry name" value="ZINC FINGER PROTEIN 771"/>
    <property type="match status" value="1"/>
</dbReference>
<keyword evidence="6" id="KW-0805">Transcription regulation</keyword>
<keyword evidence="4 9" id="KW-0863">Zinc-finger</keyword>
<evidence type="ECO:0000256" key="9">
    <source>
        <dbReference type="PROSITE-ProRule" id="PRU00042"/>
    </source>
</evidence>
<evidence type="ECO:0000313" key="12">
    <source>
        <dbReference type="Proteomes" id="UP000837857"/>
    </source>
</evidence>
<keyword evidence="7" id="KW-0804">Transcription</keyword>
<keyword evidence="5" id="KW-0862">Zinc</keyword>
<dbReference type="PROSITE" id="PS00028">
    <property type="entry name" value="ZINC_FINGER_C2H2_1"/>
    <property type="match status" value="6"/>
</dbReference>
<evidence type="ECO:0000313" key="11">
    <source>
        <dbReference type="EMBL" id="CAH2061188.1"/>
    </source>
</evidence>
<name>A0ABN8ITR5_9NEOP</name>
<evidence type="ECO:0000256" key="1">
    <source>
        <dbReference type="ARBA" id="ARBA00004123"/>
    </source>
</evidence>
<dbReference type="PANTHER" id="PTHR24394">
    <property type="entry name" value="ZINC FINGER PROTEIN"/>
    <property type="match status" value="1"/>
</dbReference>
<dbReference type="Gene3D" id="3.30.160.60">
    <property type="entry name" value="Classic Zinc Finger"/>
    <property type="match status" value="7"/>
</dbReference>
<dbReference type="SMART" id="SM00355">
    <property type="entry name" value="ZnF_C2H2"/>
    <property type="match status" value="9"/>
</dbReference>
<feature type="domain" description="C2H2-type" evidence="10">
    <location>
        <begin position="300"/>
        <end position="327"/>
    </location>
</feature>
<feature type="domain" description="C2H2-type" evidence="10">
    <location>
        <begin position="128"/>
        <end position="151"/>
    </location>
</feature>
<dbReference type="EMBL" id="OW152839">
    <property type="protein sequence ID" value="CAH2061188.1"/>
    <property type="molecule type" value="Genomic_DNA"/>
</dbReference>
<dbReference type="Pfam" id="PF00096">
    <property type="entry name" value="zf-C2H2"/>
    <property type="match status" value="6"/>
</dbReference>
<evidence type="ECO:0000259" key="10">
    <source>
        <dbReference type="PROSITE" id="PS50157"/>
    </source>
</evidence>
<feature type="domain" description="C2H2-type" evidence="10">
    <location>
        <begin position="384"/>
        <end position="413"/>
    </location>
</feature>
<evidence type="ECO:0000256" key="3">
    <source>
        <dbReference type="ARBA" id="ARBA00022737"/>
    </source>
</evidence>
<feature type="non-terminal residue" evidence="11">
    <location>
        <position position="413"/>
    </location>
</feature>
<gene>
    <name evidence="11" type="ORF">IPOD504_LOCUS11339</name>
</gene>
<dbReference type="Proteomes" id="UP000837857">
    <property type="component" value="Chromosome 27"/>
</dbReference>
<reference evidence="11" key="1">
    <citation type="submission" date="2022-03" db="EMBL/GenBank/DDBJ databases">
        <authorList>
            <person name="Martin H S."/>
        </authorList>
    </citation>
    <scope>NUCLEOTIDE SEQUENCE</scope>
</reference>
<keyword evidence="12" id="KW-1185">Reference proteome</keyword>
<feature type="domain" description="C2H2-type" evidence="10">
    <location>
        <begin position="356"/>
        <end position="383"/>
    </location>
</feature>
<organism evidence="11 12">
    <name type="scientific">Iphiclides podalirius</name>
    <name type="common">scarce swallowtail</name>
    <dbReference type="NCBI Taxonomy" id="110791"/>
    <lineage>
        <taxon>Eukaryota</taxon>
        <taxon>Metazoa</taxon>
        <taxon>Ecdysozoa</taxon>
        <taxon>Arthropoda</taxon>
        <taxon>Hexapoda</taxon>
        <taxon>Insecta</taxon>
        <taxon>Pterygota</taxon>
        <taxon>Neoptera</taxon>
        <taxon>Endopterygota</taxon>
        <taxon>Lepidoptera</taxon>
        <taxon>Glossata</taxon>
        <taxon>Ditrysia</taxon>
        <taxon>Papilionoidea</taxon>
        <taxon>Papilionidae</taxon>
        <taxon>Papilioninae</taxon>
        <taxon>Iphiclides</taxon>
    </lineage>
</organism>
<keyword evidence="8" id="KW-0539">Nucleus</keyword>
<dbReference type="InterPro" id="IPR013087">
    <property type="entry name" value="Znf_C2H2_type"/>
</dbReference>
<evidence type="ECO:0000256" key="6">
    <source>
        <dbReference type="ARBA" id="ARBA00023015"/>
    </source>
</evidence>
<evidence type="ECO:0000256" key="5">
    <source>
        <dbReference type="ARBA" id="ARBA00022833"/>
    </source>
</evidence>
<evidence type="ECO:0000256" key="7">
    <source>
        <dbReference type="ARBA" id="ARBA00023163"/>
    </source>
</evidence>
<sequence>MPVSPPVLVKFEDDYSVDESCGPTNGLYSDDSNDFSLLSLREIKKNENDTDKSDNDEIQENKGMGKLKVLETLINSLPETNIPGAIITSKTDTLKVEKELLDVHSETKTTTTNVKKKVRKGEIPQDAYQCCICLQKFDKRPDILQHYKSHAVPITDCVEVPPTPPPPTTRPLKCPRCKKCLQESEWGLHWRRHWDRDRQPFRCGLCEKTFRDSYQLFRHGLGHEGGAAGAAGAGREARFMCDACEERFVFVRCLLAHRARAHPEWGGRAAALRCPRCARAFAHSNSLRRHLRSHTGERNFLCSECGKALSSAEHLKYHARIHAGYKPNVCRTCGKGFAKKCNLTLHERVHSGERPHVCSHCGKAFSQRSTLVIHERYHSGARPYECAVCGRGFVSRGLLTMHLKSRCFAPGDD</sequence>
<accession>A0ABN8ITR5</accession>
<evidence type="ECO:0000256" key="4">
    <source>
        <dbReference type="ARBA" id="ARBA00022771"/>
    </source>
</evidence>
<keyword evidence="3" id="KW-0677">Repeat</keyword>
<feature type="domain" description="C2H2-type" evidence="10">
    <location>
        <begin position="201"/>
        <end position="228"/>
    </location>
</feature>
<evidence type="ECO:0000256" key="8">
    <source>
        <dbReference type="ARBA" id="ARBA00023242"/>
    </source>
</evidence>
<comment type="subcellular location">
    <subcellularLocation>
        <location evidence="1">Nucleus</location>
    </subcellularLocation>
</comment>
<feature type="domain" description="C2H2-type" evidence="10">
    <location>
        <begin position="272"/>
        <end position="299"/>
    </location>
</feature>
<keyword evidence="2" id="KW-0479">Metal-binding</keyword>
<proteinExistence type="predicted"/>
<feature type="domain" description="C2H2-type" evidence="10">
    <location>
        <begin position="328"/>
        <end position="355"/>
    </location>
</feature>
<dbReference type="SUPFAM" id="SSF57667">
    <property type="entry name" value="beta-beta-alpha zinc fingers"/>
    <property type="match status" value="4"/>
</dbReference>